<keyword evidence="11" id="KW-1003">Cell membrane</keyword>
<evidence type="ECO:0000256" key="4">
    <source>
        <dbReference type="ARBA" id="ARBA00022547"/>
    </source>
</evidence>
<dbReference type="InterPro" id="IPR035908">
    <property type="entry name" value="F0_ATP_A_sf"/>
</dbReference>
<dbReference type="InterPro" id="IPR023011">
    <property type="entry name" value="ATP_synth_F0_asu_AS"/>
</dbReference>
<evidence type="ECO:0000313" key="13">
    <source>
        <dbReference type="EMBL" id="AKU17516.1"/>
    </source>
</evidence>
<feature type="transmembrane region" description="Helical" evidence="11">
    <location>
        <begin position="193"/>
        <end position="214"/>
    </location>
</feature>
<organism evidence="13 14">
    <name type="scientific">Luteipulveratus mongoliensis</name>
    <dbReference type="NCBI Taxonomy" id="571913"/>
    <lineage>
        <taxon>Bacteria</taxon>
        <taxon>Bacillati</taxon>
        <taxon>Actinomycetota</taxon>
        <taxon>Actinomycetes</taxon>
        <taxon>Micrococcales</taxon>
        <taxon>Dermacoccaceae</taxon>
        <taxon>Luteipulveratus</taxon>
    </lineage>
</organism>
<dbReference type="KEGG" id="lmoi:VV02_19495"/>
<dbReference type="PROSITE" id="PS00449">
    <property type="entry name" value="ATPASE_A"/>
    <property type="match status" value="1"/>
</dbReference>
<name>A0A0K1JLC6_9MICO</name>
<dbReference type="PANTHER" id="PTHR11410:SF0">
    <property type="entry name" value="ATP SYNTHASE SUBUNIT A"/>
    <property type="match status" value="1"/>
</dbReference>
<keyword evidence="10 11" id="KW-0066">ATP synthesis</keyword>
<sequence>MSYTVLAALSGLSASSDGGDGFEAPTPEEFYQPFFGSGDFSVTRPMFLFAISAVIVGAFLIFSTRKAAVVPGKAQWVTEQGYNFIRNGIAQDIIGSKEFLKYVPLLFTLFCTILVNNLFGVIPPFQYPTMGRVGFPIALALLVYVIYQVIAFRRKGVLGYLKDLVPAGLPGWIKPMILFLEIITYFITRPVTLALRLFGNMFAGHMLLLLFILGGEYMMFHASGFHMKIFGGASYLLAAVMTVFEILIEFLQAYIFTMLAATYIADSLSEHH</sequence>
<evidence type="ECO:0000256" key="1">
    <source>
        <dbReference type="ARBA" id="ARBA00004141"/>
    </source>
</evidence>
<evidence type="ECO:0000256" key="12">
    <source>
        <dbReference type="RuleBase" id="RU000483"/>
    </source>
</evidence>
<comment type="subcellular location">
    <subcellularLocation>
        <location evidence="11 12">Cell membrane</location>
        <topology evidence="11 12">Multi-pass membrane protein</topology>
    </subcellularLocation>
    <subcellularLocation>
        <location evidence="1">Membrane</location>
        <topology evidence="1">Multi-pass membrane protein</topology>
    </subcellularLocation>
</comment>
<dbReference type="GO" id="GO:0046933">
    <property type="term" value="F:proton-transporting ATP synthase activity, rotational mechanism"/>
    <property type="evidence" value="ECO:0007669"/>
    <property type="project" value="UniProtKB-UniRule"/>
</dbReference>
<dbReference type="RefSeq" id="WP_052594216.1">
    <property type="nucleotide sequence ID" value="NZ_CP011112.1"/>
</dbReference>
<dbReference type="HAMAP" id="MF_01393">
    <property type="entry name" value="ATP_synth_a_bact"/>
    <property type="match status" value="1"/>
</dbReference>
<dbReference type="Gene3D" id="1.20.120.220">
    <property type="entry name" value="ATP synthase, F0 complex, subunit A"/>
    <property type="match status" value="1"/>
</dbReference>
<keyword evidence="3 11" id="KW-0813">Transport</keyword>
<feature type="transmembrane region" description="Helical" evidence="11">
    <location>
        <begin position="235"/>
        <end position="265"/>
    </location>
</feature>
<keyword evidence="7 11" id="KW-1133">Transmembrane helix</keyword>
<dbReference type="PANTHER" id="PTHR11410">
    <property type="entry name" value="ATP SYNTHASE SUBUNIT A"/>
    <property type="match status" value="1"/>
</dbReference>
<evidence type="ECO:0000256" key="5">
    <source>
        <dbReference type="ARBA" id="ARBA00022692"/>
    </source>
</evidence>
<dbReference type="Proteomes" id="UP000066480">
    <property type="component" value="Chromosome"/>
</dbReference>
<keyword evidence="9 11" id="KW-0472">Membrane</keyword>
<evidence type="ECO:0000256" key="7">
    <source>
        <dbReference type="ARBA" id="ARBA00022989"/>
    </source>
</evidence>
<proteinExistence type="inferred from homology"/>
<keyword evidence="8 11" id="KW-0406">Ion transport</keyword>
<evidence type="ECO:0000256" key="11">
    <source>
        <dbReference type="HAMAP-Rule" id="MF_01393"/>
    </source>
</evidence>
<evidence type="ECO:0000256" key="10">
    <source>
        <dbReference type="ARBA" id="ARBA00023310"/>
    </source>
</evidence>
<evidence type="ECO:0000313" key="14">
    <source>
        <dbReference type="Proteomes" id="UP000066480"/>
    </source>
</evidence>
<dbReference type="NCBIfam" id="TIGR01131">
    <property type="entry name" value="ATP_synt_6_or_A"/>
    <property type="match status" value="1"/>
</dbReference>
<gene>
    <name evidence="11" type="primary">atpB</name>
    <name evidence="13" type="ORF">VV02_19495</name>
</gene>
<dbReference type="CDD" id="cd00310">
    <property type="entry name" value="ATP-synt_Fo_a_6"/>
    <property type="match status" value="1"/>
</dbReference>
<keyword evidence="5 11" id="KW-0812">Transmembrane</keyword>
<feature type="transmembrane region" description="Helical" evidence="11">
    <location>
        <begin position="42"/>
        <end position="62"/>
    </location>
</feature>
<comment type="function">
    <text evidence="11 12">Key component of the proton channel; it plays a direct role in the translocation of protons across the membrane.</text>
</comment>
<dbReference type="OrthoDB" id="9809130at2"/>
<accession>A0A0K1JLC6</accession>
<dbReference type="Pfam" id="PF00119">
    <property type="entry name" value="ATP-synt_A"/>
    <property type="match status" value="1"/>
</dbReference>
<dbReference type="GO" id="GO:0005886">
    <property type="term" value="C:plasma membrane"/>
    <property type="evidence" value="ECO:0007669"/>
    <property type="project" value="UniProtKB-SubCell"/>
</dbReference>
<feature type="transmembrane region" description="Helical" evidence="11">
    <location>
        <begin position="134"/>
        <end position="152"/>
    </location>
</feature>
<feature type="transmembrane region" description="Helical" evidence="11">
    <location>
        <begin position="102"/>
        <end position="122"/>
    </location>
</feature>
<dbReference type="InterPro" id="IPR045083">
    <property type="entry name" value="ATP_synth_F0_asu_bact/mt"/>
</dbReference>
<reference evidence="13 14" key="1">
    <citation type="submission" date="2015-03" db="EMBL/GenBank/DDBJ databases">
        <title>Luteipulveratus halotolerans sp. nov., a novel actinobacterium (Dermacoccaceae) from Sarawak, Malaysia.</title>
        <authorList>
            <person name="Juboi H."/>
            <person name="Basik A."/>
            <person name="Shamsul S.S."/>
            <person name="Arnold P."/>
            <person name="Schmitt E.K."/>
            <person name="Sanglier J.-J."/>
            <person name="Yeo T."/>
        </authorList>
    </citation>
    <scope>NUCLEOTIDE SEQUENCE [LARGE SCALE GENOMIC DNA]</scope>
    <source>
        <strain evidence="13 14">MN07-A0370</strain>
    </source>
</reference>
<evidence type="ECO:0000256" key="8">
    <source>
        <dbReference type="ARBA" id="ARBA00023065"/>
    </source>
</evidence>
<evidence type="ECO:0000256" key="6">
    <source>
        <dbReference type="ARBA" id="ARBA00022781"/>
    </source>
</evidence>
<keyword evidence="4 11" id="KW-0138">CF(0)</keyword>
<dbReference type="PRINTS" id="PR00123">
    <property type="entry name" value="ATPASEA"/>
</dbReference>
<dbReference type="AlphaFoldDB" id="A0A0K1JLC6"/>
<evidence type="ECO:0000256" key="3">
    <source>
        <dbReference type="ARBA" id="ARBA00022448"/>
    </source>
</evidence>
<dbReference type="InterPro" id="IPR000568">
    <property type="entry name" value="ATP_synth_F0_asu"/>
</dbReference>
<evidence type="ECO:0000256" key="2">
    <source>
        <dbReference type="ARBA" id="ARBA00006810"/>
    </source>
</evidence>
<dbReference type="SUPFAM" id="SSF81336">
    <property type="entry name" value="F1F0 ATP synthase subunit A"/>
    <property type="match status" value="1"/>
</dbReference>
<keyword evidence="14" id="KW-1185">Reference proteome</keyword>
<dbReference type="GO" id="GO:0045259">
    <property type="term" value="C:proton-transporting ATP synthase complex"/>
    <property type="evidence" value="ECO:0007669"/>
    <property type="project" value="UniProtKB-KW"/>
</dbReference>
<dbReference type="STRING" id="571913.VV02_19495"/>
<dbReference type="PATRIC" id="fig|571913.6.peg.3947"/>
<dbReference type="EMBL" id="CP011112">
    <property type="protein sequence ID" value="AKU17516.1"/>
    <property type="molecule type" value="Genomic_DNA"/>
</dbReference>
<evidence type="ECO:0000256" key="9">
    <source>
        <dbReference type="ARBA" id="ARBA00023136"/>
    </source>
</evidence>
<protein>
    <recommendedName>
        <fullName evidence="11 12">ATP synthase subunit a</fullName>
    </recommendedName>
    <alternativeName>
        <fullName evidence="11">ATP synthase F0 sector subunit a</fullName>
    </alternativeName>
    <alternativeName>
        <fullName evidence="11">F-ATPase subunit 6</fullName>
    </alternativeName>
</protein>
<keyword evidence="6 11" id="KW-0375">Hydrogen ion transport</keyword>
<comment type="similarity">
    <text evidence="2 11 12">Belongs to the ATPase A chain family.</text>
</comment>